<accession>A0A3M0JVH7</accession>
<reference evidence="2 3" key="1">
    <citation type="submission" date="2018-07" db="EMBL/GenBank/DDBJ databases">
        <title>A high quality draft genome assembly of the barn swallow (H. rustica rustica).</title>
        <authorList>
            <person name="Formenti G."/>
            <person name="Chiara M."/>
            <person name="Poveda L."/>
            <person name="Francoijs K.-J."/>
            <person name="Bonisoli-Alquati A."/>
            <person name="Canova L."/>
            <person name="Gianfranceschi L."/>
            <person name="Horner D.S."/>
            <person name="Saino N."/>
        </authorList>
    </citation>
    <scope>NUCLEOTIDE SEQUENCE [LARGE SCALE GENOMIC DNA]</scope>
    <source>
        <strain evidence="2">Chelidonia</strain>
        <tissue evidence="2">Blood</tissue>
    </source>
</reference>
<dbReference type="EMBL" id="QRBI01000123">
    <property type="protein sequence ID" value="RMC04839.1"/>
    <property type="molecule type" value="Genomic_DNA"/>
</dbReference>
<keyword evidence="3" id="KW-1185">Reference proteome</keyword>
<comment type="caution">
    <text evidence="2">The sequence shown here is derived from an EMBL/GenBank/DDBJ whole genome shotgun (WGS) entry which is preliminary data.</text>
</comment>
<organism evidence="2 3">
    <name type="scientific">Hirundo rustica rustica</name>
    <dbReference type="NCBI Taxonomy" id="333673"/>
    <lineage>
        <taxon>Eukaryota</taxon>
        <taxon>Metazoa</taxon>
        <taxon>Chordata</taxon>
        <taxon>Craniata</taxon>
        <taxon>Vertebrata</taxon>
        <taxon>Euteleostomi</taxon>
        <taxon>Archelosauria</taxon>
        <taxon>Archosauria</taxon>
        <taxon>Dinosauria</taxon>
        <taxon>Saurischia</taxon>
        <taxon>Theropoda</taxon>
        <taxon>Coelurosauria</taxon>
        <taxon>Aves</taxon>
        <taxon>Neognathae</taxon>
        <taxon>Neoaves</taxon>
        <taxon>Telluraves</taxon>
        <taxon>Australaves</taxon>
        <taxon>Passeriformes</taxon>
        <taxon>Sylvioidea</taxon>
        <taxon>Hirundinidae</taxon>
        <taxon>Hirundo</taxon>
    </lineage>
</organism>
<protein>
    <submittedName>
        <fullName evidence="2">Uncharacterized protein</fullName>
    </submittedName>
</protein>
<sequence>MAAIAMTVPLLALRRLNTWLHHRGDEDNLSQKMCDSSSTVLATGGLTGNAGVSRKTAEPQNREDESYCGTENESPVDLSIHVCLSGPHPPALL</sequence>
<feature type="region of interest" description="Disordered" evidence="1">
    <location>
        <begin position="45"/>
        <end position="73"/>
    </location>
</feature>
<evidence type="ECO:0000256" key="1">
    <source>
        <dbReference type="SAM" id="MobiDB-lite"/>
    </source>
</evidence>
<proteinExistence type="predicted"/>
<dbReference type="Proteomes" id="UP000269221">
    <property type="component" value="Unassembled WGS sequence"/>
</dbReference>
<evidence type="ECO:0000313" key="3">
    <source>
        <dbReference type="Proteomes" id="UP000269221"/>
    </source>
</evidence>
<dbReference type="AlphaFoldDB" id="A0A3M0JVH7"/>
<name>A0A3M0JVH7_HIRRU</name>
<feature type="compositionally biased region" description="Basic and acidic residues" evidence="1">
    <location>
        <begin position="55"/>
        <end position="65"/>
    </location>
</feature>
<gene>
    <name evidence="2" type="ORF">DUI87_18013</name>
</gene>
<evidence type="ECO:0000313" key="2">
    <source>
        <dbReference type="EMBL" id="RMC04839.1"/>
    </source>
</evidence>